<accession>A0A1J4P6D5</accession>
<organism evidence="1 2">
    <name type="scientific">Streptomyces mangrovisoli</name>
    <dbReference type="NCBI Taxonomy" id="1428628"/>
    <lineage>
        <taxon>Bacteria</taxon>
        <taxon>Bacillati</taxon>
        <taxon>Actinomycetota</taxon>
        <taxon>Actinomycetes</taxon>
        <taxon>Kitasatosporales</taxon>
        <taxon>Streptomycetaceae</taxon>
        <taxon>Streptomyces</taxon>
    </lineage>
</organism>
<dbReference type="AlphaFoldDB" id="A0A1J4P6D5"/>
<sequence>MTESTGERRTRLGELCKTIASADSKNDLIDAINDALAVSAPVGDTATLESLGKRYQKQDLSDLHQRIDRVAKQGLPDVWAGNTSVLASDAVAAAGRAAGTVGRAFYSGGLVLLTFADALKDAQSQDADGRDALHRALHMLGGKDGWFDDLFESDPDKAVRMQARSLASLGAEDLHKAAIAADDAAHAAARDLNKWVSEARMRKLGTGSLTAVDKLMLAETSAVDGDPVLNEILTARDLERAGRRMDALSAADRAAMDRMLAGSDSPQERAYLMKALAAGHSVAEIGQFQGKIKGHDPQWLRRHLTPVVTEVDSMYDEGLASDGSNNNKDYVTFDGQQWIQGGDGSEGTCVASSTVTARAMVDPLYALGLTGGPSGQEDDPDAFERRLVAEQHRLHTEGLGGDHWEGMGPDGQEHIDDTVIGAATGDDYQRHDLDGAADRKAVLADVEKAVADGRPVPVDVKGKDGAHAMTVIGQEGDKLQIYNPWGTTTWVSENDFINGHMGKAADSGLNDAYSVYLPTAK</sequence>
<protein>
    <submittedName>
        <fullName evidence="1">Peptidoglycan-binding protein</fullName>
    </submittedName>
</protein>
<keyword evidence="2" id="KW-1185">Reference proteome</keyword>
<name>A0A1J4P6D5_9ACTN</name>
<gene>
    <name evidence="1" type="ORF">WN71_000965</name>
</gene>
<evidence type="ECO:0000313" key="2">
    <source>
        <dbReference type="Proteomes" id="UP000034196"/>
    </source>
</evidence>
<dbReference type="STRING" id="1428628.WN71_000965"/>
<comment type="caution">
    <text evidence="1">The sequence shown here is derived from an EMBL/GenBank/DDBJ whole genome shotgun (WGS) entry which is preliminary data.</text>
</comment>
<dbReference type="EMBL" id="LAVA02000002">
    <property type="protein sequence ID" value="OIJ69786.1"/>
    <property type="molecule type" value="Genomic_DNA"/>
</dbReference>
<proteinExistence type="predicted"/>
<dbReference type="RefSeq" id="WP_046592821.1">
    <property type="nucleotide sequence ID" value="NZ_LAVA02000002.1"/>
</dbReference>
<dbReference type="OrthoDB" id="4512149at2"/>
<dbReference type="Proteomes" id="UP000034196">
    <property type="component" value="Unassembled WGS sequence"/>
</dbReference>
<evidence type="ECO:0000313" key="1">
    <source>
        <dbReference type="EMBL" id="OIJ69786.1"/>
    </source>
</evidence>
<reference evidence="1" key="1">
    <citation type="submission" date="2016-10" db="EMBL/GenBank/DDBJ databases">
        <title>Genome sequence of Streptomyces mangrovisoli MUSC 149.</title>
        <authorList>
            <person name="Lee L.-H."/>
            <person name="Ser H.-L."/>
        </authorList>
    </citation>
    <scope>NUCLEOTIDE SEQUENCE [LARGE SCALE GENOMIC DNA]</scope>
    <source>
        <strain evidence="1">MUSC 149</strain>
    </source>
</reference>